<evidence type="ECO:0000256" key="1">
    <source>
        <dbReference type="SAM" id="SignalP"/>
    </source>
</evidence>
<protein>
    <submittedName>
        <fullName evidence="2">WG repeat-containing protein</fullName>
    </submittedName>
</protein>
<keyword evidence="1" id="KW-0732">Signal</keyword>
<evidence type="ECO:0000313" key="2">
    <source>
        <dbReference type="EMBL" id="NLR67007.1"/>
    </source>
</evidence>
<feature type="signal peptide" evidence="1">
    <location>
        <begin position="1"/>
        <end position="22"/>
    </location>
</feature>
<dbReference type="Pfam" id="PF14903">
    <property type="entry name" value="WG_beta_rep"/>
    <property type="match status" value="6"/>
</dbReference>
<dbReference type="PANTHER" id="PTHR37841:SF1">
    <property type="entry name" value="DUF3298 DOMAIN-CONTAINING PROTEIN"/>
    <property type="match status" value="1"/>
</dbReference>
<reference evidence="2 3" key="1">
    <citation type="submission" date="2020-04" db="EMBL/GenBank/DDBJ databases">
        <authorList>
            <person name="Yin C."/>
        </authorList>
    </citation>
    <scope>NUCLEOTIDE SEQUENCE [LARGE SCALE GENOMIC DNA]</scope>
    <source>
        <strain evidence="2 3">Ae27</strain>
    </source>
</reference>
<dbReference type="InterPro" id="IPR032774">
    <property type="entry name" value="WG_beta_rep"/>
</dbReference>
<gene>
    <name evidence="2" type="ORF">HGH92_22050</name>
</gene>
<dbReference type="Proteomes" id="UP000570474">
    <property type="component" value="Unassembled WGS sequence"/>
</dbReference>
<organism evidence="2 3">
    <name type="scientific">Chitinophaga varians</name>
    <dbReference type="NCBI Taxonomy" id="2202339"/>
    <lineage>
        <taxon>Bacteria</taxon>
        <taxon>Pseudomonadati</taxon>
        <taxon>Bacteroidota</taxon>
        <taxon>Chitinophagia</taxon>
        <taxon>Chitinophagales</taxon>
        <taxon>Chitinophagaceae</taxon>
        <taxon>Chitinophaga</taxon>
    </lineage>
</organism>
<accession>A0A847S2C4</accession>
<proteinExistence type="predicted"/>
<sequence length="800" mass="88774">MINKKAWTGLIGLLLATHTLVAQQGSVFINGFARITTKEKSWYIDTTGQKVFDKIEAVYHPVDSVSEQNIFANNDCSMAIVSSNGKKGMVNEKGQWVLKPEYDKLEVAFNVYLALYKQGKMTYADTWGKLLLPLQFEKAGILDDDRYDVKQNGKWGIYDVKQRQLTIPAVYDEIDYCGGCGSKSDYLYAKKNGKWGIISAANEVLVPFAFEHSHSMMRSDEWVCSFKQNGKDVVVNIPQKKVYGAPLYSQMEVIGNGMLKLKKGGRFGLINRNGEQVLDFVYDDIADPYGDYATGPYLTVRKGDKTGIVNTDGRIIIEPVLDEEVSCTDDYIIAARNGMYNVFDSTGKPMLPEDYNDIEPLKVSGGATLFALKQKALYGFFNPANGKVIAPAFHEVDRITSGRDKGLIQVVYQEKPGLYNADGTLLLPVKYDACERLTDRLLAVKAGTGTGVFDIGNQQEIIPAKFKYINPIAPDSSLLSVTAENESGDLVYGLYSLAGKELVPPVYTSVGPLNKDQYLLMKDRETAVFSLATGKITALPYKDIAQARVANTLIVSDSRSSWLWDVRTGKPVSAPFPMVRKYQDDTTLSCAIGEFGFGVASVTKNGKMGVINAIGQEVVPAIYDGVSILQQGVILLAKQNGYAWKYGYADTTGKLLVPLEYDYNVHGYIYDYEDSTFLPLYKSEDNYTRTYSKGMADRDGKVLVPAIYDRVFVGRNNTGFLVYKEARFTILDAAGKAVTAEQFKEVMLPPADNPYAESAVLTYPLLCKRNDRYVYLLRNGKTLPLEITGVVPFNPDADVW</sequence>
<evidence type="ECO:0000313" key="3">
    <source>
        <dbReference type="Proteomes" id="UP000570474"/>
    </source>
</evidence>
<dbReference type="AlphaFoldDB" id="A0A847S2C4"/>
<dbReference type="PANTHER" id="PTHR37841">
    <property type="entry name" value="GLR2918 PROTEIN"/>
    <property type="match status" value="1"/>
</dbReference>
<comment type="caution">
    <text evidence="2">The sequence shown here is derived from an EMBL/GenBank/DDBJ whole genome shotgun (WGS) entry which is preliminary data.</text>
</comment>
<dbReference type="RefSeq" id="WP_168872903.1">
    <property type="nucleotide sequence ID" value="NZ_JABAIA010000002.1"/>
</dbReference>
<dbReference type="EMBL" id="JABAIA010000002">
    <property type="protein sequence ID" value="NLR67007.1"/>
    <property type="molecule type" value="Genomic_DNA"/>
</dbReference>
<name>A0A847S2C4_9BACT</name>
<keyword evidence="3" id="KW-1185">Reference proteome</keyword>
<feature type="chain" id="PRO_5032834664" evidence="1">
    <location>
        <begin position="23"/>
        <end position="800"/>
    </location>
</feature>